<protein>
    <submittedName>
        <fullName evidence="2">Uncharacterized protein</fullName>
    </submittedName>
</protein>
<reference evidence="3" key="1">
    <citation type="journal article" date="2016" name="Proc. Natl. Acad. Sci. U.S.A.">
        <title>Comparative genomics of biotechnologically important yeasts.</title>
        <authorList>
            <person name="Riley R."/>
            <person name="Haridas S."/>
            <person name="Wolfe K.H."/>
            <person name="Lopes M.R."/>
            <person name="Hittinger C.T."/>
            <person name="Goeker M."/>
            <person name="Salamov A.A."/>
            <person name="Wisecaver J.H."/>
            <person name="Long T.M."/>
            <person name="Calvey C.H."/>
            <person name="Aerts A.L."/>
            <person name="Barry K.W."/>
            <person name="Choi C."/>
            <person name="Clum A."/>
            <person name="Coughlan A.Y."/>
            <person name="Deshpande S."/>
            <person name="Douglass A.P."/>
            <person name="Hanson S.J."/>
            <person name="Klenk H.-P."/>
            <person name="LaButti K.M."/>
            <person name="Lapidus A."/>
            <person name="Lindquist E.A."/>
            <person name="Lipzen A.M."/>
            <person name="Meier-Kolthoff J.P."/>
            <person name="Ohm R.A."/>
            <person name="Otillar R.P."/>
            <person name="Pangilinan J.L."/>
            <person name="Peng Y."/>
            <person name="Rokas A."/>
            <person name="Rosa C.A."/>
            <person name="Scheuner C."/>
            <person name="Sibirny A.A."/>
            <person name="Slot J.C."/>
            <person name="Stielow J.B."/>
            <person name="Sun H."/>
            <person name="Kurtzman C.P."/>
            <person name="Blackwell M."/>
            <person name="Grigoriev I.V."/>
            <person name="Jeffries T.W."/>
        </authorList>
    </citation>
    <scope>NUCLEOTIDE SEQUENCE [LARGE SCALE GENOMIC DNA]</scope>
    <source>
        <strain evidence="3">NRRL Y-1626</strain>
    </source>
</reference>
<proteinExistence type="inferred from homology"/>
<dbReference type="InterPro" id="IPR039796">
    <property type="entry name" value="MIP18"/>
</dbReference>
<evidence type="ECO:0000313" key="3">
    <source>
        <dbReference type="Proteomes" id="UP000092321"/>
    </source>
</evidence>
<name>A0A1B7TBQ0_9ASCO</name>
<dbReference type="PANTHER" id="PTHR12377">
    <property type="entry name" value="CYTOSOLIC IRON-SULFUR ASSEMBLY COMPONENT 2B-RELATED"/>
    <property type="match status" value="1"/>
</dbReference>
<dbReference type="GO" id="GO:0051604">
    <property type="term" value="P:protein maturation"/>
    <property type="evidence" value="ECO:0007669"/>
    <property type="project" value="InterPro"/>
</dbReference>
<dbReference type="PANTHER" id="PTHR12377:SF0">
    <property type="entry name" value="CYTOSOLIC IRON-SULFUR ASSEMBLY COMPONENT 2B"/>
    <property type="match status" value="1"/>
</dbReference>
<evidence type="ECO:0000313" key="2">
    <source>
        <dbReference type="EMBL" id="OBA26151.1"/>
    </source>
</evidence>
<sequence length="250" mass="28326">MSDFINENPNVLDETQLPKRSLDSSSSTIYERDDDDYYTNSNFINLCSSKTNKRLANILQDTDYEESQSSVLKDITDLNKLLTLQNNIDNSGDPLVKEDVEMEDNDSEDTKENNAIERELIDAQEIYDLIAHISDPEHPMSLGQLSIIKLGDIEITDLPDSPQTQMKDLLIRITPTITHCSLATLIGLGIRVRLDRALHPKYRPTIILKPGTHQSENQVNKQLNDKERVAAACENDQLLNVIRKMLSTCK</sequence>
<dbReference type="Gene3D" id="6.10.250.1280">
    <property type="match status" value="1"/>
</dbReference>
<dbReference type="AlphaFoldDB" id="A0A1B7TBQ0"/>
<organism evidence="2 3">
    <name type="scientific">Hanseniaspora valbyensis NRRL Y-1626</name>
    <dbReference type="NCBI Taxonomy" id="766949"/>
    <lineage>
        <taxon>Eukaryota</taxon>
        <taxon>Fungi</taxon>
        <taxon>Dikarya</taxon>
        <taxon>Ascomycota</taxon>
        <taxon>Saccharomycotina</taxon>
        <taxon>Saccharomycetes</taxon>
        <taxon>Saccharomycodales</taxon>
        <taxon>Saccharomycodaceae</taxon>
        <taxon>Hanseniaspora</taxon>
    </lineage>
</organism>
<comment type="similarity">
    <text evidence="1">Belongs to the MIP18 family.</text>
</comment>
<comment type="caution">
    <text evidence="2">The sequence shown here is derived from an EMBL/GenBank/DDBJ whole genome shotgun (WGS) entry which is preliminary data.</text>
</comment>
<dbReference type="SUPFAM" id="SSF117916">
    <property type="entry name" value="Fe-S cluster assembly (FSCA) domain-like"/>
    <property type="match status" value="1"/>
</dbReference>
<accession>A0A1B7TBQ0</accession>
<gene>
    <name evidence="2" type="ORF">HANVADRAFT_53323</name>
</gene>
<dbReference type="InterPro" id="IPR034904">
    <property type="entry name" value="FSCA_dom_sf"/>
</dbReference>
<evidence type="ECO:0000256" key="1">
    <source>
        <dbReference type="ARBA" id="ARBA00010381"/>
    </source>
</evidence>
<dbReference type="Proteomes" id="UP000092321">
    <property type="component" value="Unassembled WGS sequence"/>
</dbReference>
<dbReference type="OrthoDB" id="2746at2759"/>
<dbReference type="EMBL" id="LXPE01000022">
    <property type="protein sequence ID" value="OBA26151.1"/>
    <property type="molecule type" value="Genomic_DNA"/>
</dbReference>
<dbReference type="Gene3D" id="3.30.300.130">
    <property type="entry name" value="Fe-S cluster assembly (FSCA)"/>
    <property type="match status" value="1"/>
</dbReference>
<keyword evidence="3" id="KW-1185">Reference proteome</keyword>